<organism evidence="3 4">
    <name type="scientific">candidate division WWE3 bacterium CG10_big_fil_rev_8_21_14_0_10_32_10</name>
    <dbReference type="NCBI Taxonomy" id="1975090"/>
    <lineage>
        <taxon>Bacteria</taxon>
        <taxon>Katanobacteria</taxon>
    </lineage>
</organism>
<dbReference type="PANTHER" id="PTHR35333:SF3">
    <property type="entry name" value="BETA-LACTAMASE-TYPE TRANSPEPTIDASE FOLD CONTAINING PROTEIN"/>
    <property type="match status" value="1"/>
</dbReference>
<dbReference type="GO" id="GO:0030655">
    <property type="term" value="P:beta-lactam antibiotic catabolic process"/>
    <property type="evidence" value="ECO:0007669"/>
    <property type="project" value="InterPro"/>
</dbReference>
<evidence type="ECO:0000259" key="2">
    <source>
        <dbReference type="Pfam" id="PF13354"/>
    </source>
</evidence>
<protein>
    <recommendedName>
        <fullName evidence="2">Beta-lactamase class A catalytic domain-containing protein</fullName>
    </recommendedName>
</protein>
<proteinExistence type="predicted"/>
<accession>A0A2H0RB33</accession>
<dbReference type="GO" id="GO:0046677">
    <property type="term" value="P:response to antibiotic"/>
    <property type="evidence" value="ECO:0007669"/>
    <property type="project" value="InterPro"/>
</dbReference>
<evidence type="ECO:0000313" key="4">
    <source>
        <dbReference type="Proteomes" id="UP000230214"/>
    </source>
</evidence>
<name>A0A2H0RB33_UNCKA</name>
<gene>
    <name evidence="3" type="ORF">COV24_01590</name>
</gene>
<evidence type="ECO:0000313" key="3">
    <source>
        <dbReference type="EMBL" id="PIR43728.1"/>
    </source>
</evidence>
<keyword evidence="1" id="KW-1133">Transmembrane helix</keyword>
<sequence length="291" mass="32548">MKNSHLYVILILVVLVLFGIYYSGQTKTLNLNTSIIVSNPSVLQKIKNISTSPQALVAQKEQSIIDLQNEINKYIRTQNGEWGIVVRDLKTNEVLSINENISISGASTTKILTAVAVFKKLEASSYNLNTYVSGKTIKNHLTLMVNQSNNNSWNTLNFWVGFDYMQNLGTELGMHDFNISTNQVNPDSMEKLLYSLYTKPIITEADKIFLYSLMQNTIVEDRISAGVPKGTIIYHKHGDYLSNYHDIGIVMGTTPYTIVVMGTNTTKEGGTRTIAGVSKIVYEYLNQNSAR</sequence>
<dbReference type="InterPro" id="IPR000871">
    <property type="entry name" value="Beta-lactam_class-A"/>
</dbReference>
<dbReference type="PANTHER" id="PTHR35333">
    <property type="entry name" value="BETA-LACTAMASE"/>
    <property type="match status" value="1"/>
</dbReference>
<feature type="transmembrane region" description="Helical" evidence="1">
    <location>
        <begin position="6"/>
        <end position="24"/>
    </location>
</feature>
<dbReference type="AlphaFoldDB" id="A0A2H0RB33"/>
<feature type="domain" description="Beta-lactamase class A catalytic" evidence="2">
    <location>
        <begin position="83"/>
        <end position="261"/>
    </location>
</feature>
<evidence type="ECO:0000256" key="1">
    <source>
        <dbReference type="SAM" id="Phobius"/>
    </source>
</evidence>
<keyword evidence="1" id="KW-0812">Transmembrane</keyword>
<dbReference type="InterPro" id="IPR045155">
    <property type="entry name" value="Beta-lactam_cat"/>
</dbReference>
<dbReference type="GO" id="GO:0008800">
    <property type="term" value="F:beta-lactamase activity"/>
    <property type="evidence" value="ECO:0007669"/>
    <property type="project" value="InterPro"/>
</dbReference>
<dbReference type="SUPFAM" id="SSF56601">
    <property type="entry name" value="beta-lactamase/transpeptidase-like"/>
    <property type="match status" value="1"/>
</dbReference>
<dbReference type="EMBL" id="PCXU01000013">
    <property type="protein sequence ID" value="PIR43728.1"/>
    <property type="molecule type" value="Genomic_DNA"/>
</dbReference>
<reference evidence="3 4" key="1">
    <citation type="submission" date="2017-09" db="EMBL/GenBank/DDBJ databases">
        <title>Depth-based differentiation of microbial function through sediment-hosted aquifers and enrichment of novel symbionts in the deep terrestrial subsurface.</title>
        <authorList>
            <person name="Probst A.J."/>
            <person name="Ladd B."/>
            <person name="Jarett J.K."/>
            <person name="Geller-Mcgrath D.E."/>
            <person name="Sieber C.M."/>
            <person name="Emerson J.B."/>
            <person name="Anantharaman K."/>
            <person name="Thomas B.C."/>
            <person name="Malmstrom R."/>
            <person name="Stieglmeier M."/>
            <person name="Klingl A."/>
            <person name="Woyke T."/>
            <person name="Ryan C.M."/>
            <person name="Banfield J.F."/>
        </authorList>
    </citation>
    <scope>NUCLEOTIDE SEQUENCE [LARGE SCALE GENOMIC DNA]</scope>
    <source>
        <strain evidence="3">CG10_big_fil_rev_8_21_14_0_10_32_10</strain>
    </source>
</reference>
<dbReference type="Proteomes" id="UP000230214">
    <property type="component" value="Unassembled WGS sequence"/>
</dbReference>
<dbReference type="InterPro" id="IPR012338">
    <property type="entry name" value="Beta-lactam/transpept-like"/>
</dbReference>
<keyword evidence="1" id="KW-0472">Membrane</keyword>
<dbReference type="Gene3D" id="3.40.710.10">
    <property type="entry name" value="DD-peptidase/beta-lactamase superfamily"/>
    <property type="match status" value="1"/>
</dbReference>
<dbReference type="Pfam" id="PF13354">
    <property type="entry name" value="Beta-lactamase2"/>
    <property type="match status" value="1"/>
</dbReference>
<comment type="caution">
    <text evidence="3">The sequence shown here is derived from an EMBL/GenBank/DDBJ whole genome shotgun (WGS) entry which is preliminary data.</text>
</comment>